<dbReference type="Proteomes" id="UP000050795">
    <property type="component" value="Unassembled WGS sequence"/>
</dbReference>
<evidence type="ECO:0000256" key="9">
    <source>
        <dbReference type="ARBA" id="ARBA00023175"/>
    </source>
</evidence>
<organism evidence="13 14">
    <name type="scientific">Trichobilharzia regenti</name>
    <name type="common">Nasal bird schistosome</name>
    <dbReference type="NCBI Taxonomy" id="157069"/>
    <lineage>
        <taxon>Eukaryota</taxon>
        <taxon>Metazoa</taxon>
        <taxon>Spiralia</taxon>
        <taxon>Lophotrochozoa</taxon>
        <taxon>Platyhelminthes</taxon>
        <taxon>Trematoda</taxon>
        <taxon>Digenea</taxon>
        <taxon>Strigeidida</taxon>
        <taxon>Schistosomatoidea</taxon>
        <taxon>Schistosomatidae</taxon>
        <taxon>Trichobilharzia</taxon>
    </lineage>
</organism>
<keyword evidence="13" id="KW-1185">Reference proteome</keyword>
<dbReference type="GO" id="GO:0005868">
    <property type="term" value="C:cytoplasmic dynein complex"/>
    <property type="evidence" value="ECO:0007669"/>
    <property type="project" value="UniProtKB-UniRule"/>
</dbReference>
<keyword evidence="10 11" id="KW-0206">Cytoskeleton</keyword>
<evidence type="ECO:0000256" key="12">
    <source>
        <dbReference type="SAM" id="MobiDB-lite"/>
    </source>
</evidence>
<name>A0AA85IVA6_TRIRE</name>
<dbReference type="Pfam" id="PF05783">
    <property type="entry name" value="DLIC"/>
    <property type="match status" value="2"/>
</dbReference>
<keyword evidence="7 11" id="KW-0067">ATP-binding</keyword>
<protein>
    <recommendedName>
        <fullName evidence="11">Dynein light intermediate chain</fullName>
    </recommendedName>
</protein>
<feature type="region of interest" description="Disordered" evidence="12">
    <location>
        <begin position="521"/>
        <end position="551"/>
    </location>
</feature>
<keyword evidence="8 11" id="KW-0243">Dynein</keyword>
<dbReference type="PANTHER" id="PTHR12688:SF0">
    <property type="entry name" value="DYNEIN LIGHT INTERMEDIATE CHAIN"/>
    <property type="match status" value="1"/>
</dbReference>
<dbReference type="GO" id="GO:0045504">
    <property type="term" value="F:dynein heavy chain binding"/>
    <property type="evidence" value="ECO:0007669"/>
    <property type="project" value="TreeGrafter"/>
</dbReference>
<proteinExistence type="inferred from homology"/>
<dbReference type="InterPro" id="IPR027417">
    <property type="entry name" value="P-loop_NTPase"/>
</dbReference>
<feature type="region of interest" description="Disordered" evidence="12">
    <location>
        <begin position="406"/>
        <end position="425"/>
    </location>
</feature>
<evidence type="ECO:0000313" key="14">
    <source>
        <dbReference type="WBParaSite" id="TREG1_114480.1"/>
    </source>
</evidence>
<dbReference type="GO" id="GO:0000226">
    <property type="term" value="P:microtubule cytoskeleton organization"/>
    <property type="evidence" value="ECO:0007669"/>
    <property type="project" value="TreeGrafter"/>
</dbReference>
<keyword evidence="5 11" id="KW-0493">Microtubule</keyword>
<sequence>MRDMESENKHNLWASLLDEVQLNRRNAYGTIESPDKPQIIILGSESAGKTRLIECINKDKEITCAIGLDYHFLDLSEDGNEDSLNMGVWCLDSNPQQTGSLLRFALNKSNIWHTMGIICVSYAEPWSILKELELWLQILEKHIEHLKIDAEEIENLKASIAYNYKKFIDPTTTKDEATKSSVVGLHHQISLQTTTVLKDHYENTKWSYGPLHPKPIDRGDGIGEPFSPCQQQRQQHQSIDKTGEGKKNDDMEGSFEQQEESQHQHQSNQWLKNVIKPGVMDKLLAIPIMIVITKSDTADALEKESGYTDEQFDFILFHLRKLCLEYGAALIYTSVKESINTDVFLDYLKHRLFDMPLKNSAMLVDPEAIFIPAGWDSLHRLELFKKSLSPNLIDSSYNQVIPRPLKHRRKGSCASKATESTTSSEEVNIIQPVEDDQLFLNRMQTMIANMPTPTATSSLGATTPGGTVTSAGQSRESSLISEGIQSSLPSQSKPGSAAASSDKEAVLSSFFNSLLARKSLTETPILPKSVQPTTANKPNPLNSPSSKENES</sequence>
<comment type="similarity">
    <text evidence="2 11">Belongs to the dynein light intermediate chain family.</text>
</comment>
<dbReference type="InterPro" id="IPR022780">
    <property type="entry name" value="Dynein_light_int_chain"/>
</dbReference>
<dbReference type="GO" id="GO:0005524">
    <property type="term" value="F:ATP binding"/>
    <property type="evidence" value="ECO:0007669"/>
    <property type="project" value="UniProtKB-KW"/>
</dbReference>
<feature type="compositionally biased region" description="Polar residues" evidence="12">
    <location>
        <begin position="451"/>
        <end position="494"/>
    </location>
</feature>
<evidence type="ECO:0000256" key="8">
    <source>
        <dbReference type="ARBA" id="ARBA00023017"/>
    </source>
</evidence>
<keyword evidence="3 11" id="KW-0813">Transport</keyword>
<evidence type="ECO:0000256" key="5">
    <source>
        <dbReference type="ARBA" id="ARBA00022701"/>
    </source>
</evidence>
<evidence type="ECO:0000256" key="10">
    <source>
        <dbReference type="ARBA" id="ARBA00023212"/>
    </source>
</evidence>
<reference evidence="13" key="1">
    <citation type="submission" date="2022-06" db="EMBL/GenBank/DDBJ databases">
        <authorList>
            <person name="Berger JAMES D."/>
            <person name="Berger JAMES D."/>
        </authorList>
    </citation>
    <scope>NUCLEOTIDE SEQUENCE [LARGE SCALE GENOMIC DNA]</scope>
</reference>
<evidence type="ECO:0000256" key="1">
    <source>
        <dbReference type="ARBA" id="ARBA00004245"/>
    </source>
</evidence>
<dbReference type="AlphaFoldDB" id="A0AA85IVA6"/>
<comment type="subcellular location">
    <subcellularLocation>
        <location evidence="1 11">Cytoplasm</location>
        <location evidence="1 11">Cytoskeleton</location>
    </subcellularLocation>
</comment>
<evidence type="ECO:0000256" key="4">
    <source>
        <dbReference type="ARBA" id="ARBA00022490"/>
    </source>
</evidence>
<feature type="region of interest" description="Disordered" evidence="12">
    <location>
        <begin position="208"/>
        <end position="268"/>
    </location>
</feature>
<dbReference type="SUPFAM" id="SSF52540">
    <property type="entry name" value="P-loop containing nucleoside triphosphate hydrolases"/>
    <property type="match status" value="1"/>
</dbReference>
<evidence type="ECO:0000256" key="7">
    <source>
        <dbReference type="ARBA" id="ARBA00022840"/>
    </source>
</evidence>
<accession>A0AA85IVA6</accession>
<dbReference type="GO" id="GO:0005874">
    <property type="term" value="C:microtubule"/>
    <property type="evidence" value="ECO:0007669"/>
    <property type="project" value="UniProtKB-KW"/>
</dbReference>
<dbReference type="WBParaSite" id="TREG1_114480.1">
    <property type="protein sequence ID" value="TREG1_114480.1"/>
    <property type="gene ID" value="TREG1_114480"/>
</dbReference>
<feature type="compositionally biased region" description="Polar residues" evidence="12">
    <location>
        <begin position="530"/>
        <end position="551"/>
    </location>
</feature>
<evidence type="ECO:0000256" key="11">
    <source>
        <dbReference type="RuleBase" id="RU366047"/>
    </source>
</evidence>
<comment type="subunit">
    <text evidence="11">Homodimer. The cytoplasmic dynein 1 complex consists of two catalytic heavy chains (HCs) and a number of non-catalytic subunits presented by intermediate chains (ICs).</text>
</comment>
<dbReference type="PANTHER" id="PTHR12688">
    <property type="entry name" value="DYNEIN LIGHT INTERMEDIATE CHAIN"/>
    <property type="match status" value="1"/>
</dbReference>
<dbReference type="GO" id="GO:0005813">
    <property type="term" value="C:centrosome"/>
    <property type="evidence" value="ECO:0007669"/>
    <property type="project" value="TreeGrafter"/>
</dbReference>
<evidence type="ECO:0000313" key="13">
    <source>
        <dbReference type="Proteomes" id="UP000050795"/>
    </source>
</evidence>
<keyword evidence="9 11" id="KW-0505">Motor protein</keyword>
<feature type="compositionally biased region" description="Basic and acidic residues" evidence="12">
    <location>
        <begin position="238"/>
        <end position="250"/>
    </location>
</feature>
<dbReference type="GO" id="GO:0007018">
    <property type="term" value="P:microtubule-based movement"/>
    <property type="evidence" value="ECO:0007669"/>
    <property type="project" value="InterPro"/>
</dbReference>
<comment type="function">
    <text evidence="11">Acts as one of several non-catalytic accessory components of the cytoplasmic dynein 1 complex that are thought to be involved in linking dynein to cargos and to adapter proteins that regulate dynein function. Cytoplasmic dynein 1 acts as a motor for the intracellular retrograde motility of vesicles and organelles along microtubules. May play a role in binding dynein to membranous organelles or chromosomes.</text>
</comment>
<feature type="region of interest" description="Disordered" evidence="12">
    <location>
        <begin position="451"/>
        <end position="503"/>
    </location>
</feature>
<dbReference type="InterPro" id="IPR008467">
    <property type="entry name" value="Dynein1_light_intermed_chain"/>
</dbReference>
<keyword evidence="4 11" id="KW-0963">Cytoplasm</keyword>
<evidence type="ECO:0000256" key="3">
    <source>
        <dbReference type="ARBA" id="ARBA00022448"/>
    </source>
</evidence>
<keyword evidence="6 11" id="KW-0547">Nucleotide-binding</keyword>
<reference evidence="14" key="2">
    <citation type="submission" date="2023-11" db="UniProtKB">
        <authorList>
            <consortium name="WormBaseParasite"/>
        </authorList>
    </citation>
    <scope>IDENTIFICATION</scope>
</reference>
<evidence type="ECO:0000256" key="6">
    <source>
        <dbReference type="ARBA" id="ARBA00022741"/>
    </source>
</evidence>
<evidence type="ECO:0000256" key="2">
    <source>
        <dbReference type="ARBA" id="ARBA00006831"/>
    </source>
</evidence>